<keyword evidence="2" id="KW-1185">Reference proteome</keyword>
<dbReference type="PANTHER" id="PTHR42037">
    <property type="match status" value="1"/>
</dbReference>
<dbReference type="AlphaFoldDB" id="A0AAD9Y4F2"/>
<accession>A0AAD9Y4F2</accession>
<proteinExistence type="predicted"/>
<dbReference type="EMBL" id="VYYT01000444">
    <property type="protein sequence ID" value="KAK2735579.1"/>
    <property type="molecule type" value="Genomic_DNA"/>
</dbReference>
<evidence type="ECO:0000313" key="2">
    <source>
        <dbReference type="Proteomes" id="UP001281614"/>
    </source>
</evidence>
<comment type="caution">
    <text evidence="1">The sequence shown here is derived from an EMBL/GenBank/DDBJ whole genome shotgun (WGS) entry which is preliminary data.</text>
</comment>
<organism evidence="1 2">
    <name type="scientific">Colletotrichum kahawae</name>
    <name type="common">Coffee berry disease fungus</name>
    <dbReference type="NCBI Taxonomy" id="34407"/>
    <lineage>
        <taxon>Eukaryota</taxon>
        <taxon>Fungi</taxon>
        <taxon>Dikarya</taxon>
        <taxon>Ascomycota</taxon>
        <taxon>Pezizomycotina</taxon>
        <taxon>Sordariomycetes</taxon>
        <taxon>Hypocreomycetidae</taxon>
        <taxon>Glomerellales</taxon>
        <taxon>Glomerellaceae</taxon>
        <taxon>Colletotrichum</taxon>
        <taxon>Colletotrichum gloeosporioides species complex</taxon>
    </lineage>
</organism>
<protein>
    <submittedName>
        <fullName evidence="1">Uncharacterized protein</fullName>
    </submittedName>
</protein>
<dbReference type="Proteomes" id="UP001281614">
    <property type="component" value="Unassembled WGS sequence"/>
</dbReference>
<sequence>MDTERIRKKLAKYSILLEALKVLVDDDYIQAVQNRPIPPGLLRSPRPTPNRRNGVPETYKEFLNALAEVCSFRIGSDMVTAIIVEEKPSAEFVFHVTRNSLAPGGRGEEDRDGLLGFLKQILDQIRDIQEKDERVFLQSEAYKQLFCTVIGDNIEKINYYRKHLGKAVKEFMGKSKQFIMDKDLNETLENVLLDIEASKTKSGTDRREYRDLILNCGVLIGHEQTLLKCLRAASVEIPDCWGHVVHYAERLQSYRTCVRAFFQARTEYDELFVNPVVNFVPPKTARKVPVDWTLQDLTNYFNRSKYRKGLWSAEHIKKVHAEIQRLSSESREGDDVGFHRIVHAEVALTHWFYSERPRSVIFSENSDTGKLFGDYRYVATSKPCCLMCKEFCDLYIASIACRPFHTRIYARWTLPEFEDCCTQEAREQLMAMYGSMAHKFKEQCSLILAKWKPEFLLTSFDEEEHFDYDDFRKRKSLEDASRELVKASF</sequence>
<dbReference type="InterPro" id="IPR027796">
    <property type="entry name" value="OTT_1508_deam-like"/>
</dbReference>
<dbReference type="PANTHER" id="PTHR42037:SF1">
    <property type="match status" value="1"/>
</dbReference>
<evidence type="ECO:0000313" key="1">
    <source>
        <dbReference type="EMBL" id="KAK2735579.1"/>
    </source>
</evidence>
<reference evidence="1" key="1">
    <citation type="submission" date="2023-02" db="EMBL/GenBank/DDBJ databases">
        <title>Colletotrichum kahawae CIFC_Que2 genome sequencing and assembly.</title>
        <authorList>
            <person name="Baroncelli R."/>
        </authorList>
    </citation>
    <scope>NUCLEOTIDE SEQUENCE</scope>
    <source>
        <strain evidence="1">CIFC_Que2</strain>
    </source>
</reference>
<dbReference type="Pfam" id="PF14441">
    <property type="entry name" value="OTT_1508_deam"/>
    <property type="match status" value="1"/>
</dbReference>
<gene>
    <name evidence="1" type="ORF">CKAH01_01960</name>
</gene>
<name>A0AAD9Y4F2_COLKA</name>